<dbReference type="HOGENOM" id="CLU_192037_0_0_11"/>
<sequence length="78" mass="8732">MGTTTIRVKAETHARLIEMSKAAGDSLTDTVDEAADALRRKRFAAQVTRDFEVLRRDPVAWRDYLGEFETTSVSDGID</sequence>
<evidence type="ECO:0000313" key="1">
    <source>
        <dbReference type="EMBL" id="CCM65908.1"/>
    </source>
</evidence>
<dbReference type="Proteomes" id="UP000018291">
    <property type="component" value="Unassembled WGS sequence"/>
</dbReference>
<dbReference type="AlphaFoldDB" id="R4Z5A7"/>
<comment type="caution">
    <text evidence="1">The sequence shown here is derived from an EMBL/GenBank/DDBJ whole genome shotgun (WGS) entry which is preliminary data.</text>
</comment>
<keyword evidence="2" id="KW-1185">Reference proteome</keyword>
<accession>R4Z5A7</accession>
<name>R4Z5A7_9ACTN</name>
<reference evidence="1 2" key="1">
    <citation type="journal article" date="2013" name="ISME J.">
        <title>Metabolic model for the filamentous 'Candidatus Microthrix parvicella' based on genomic and metagenomic analyses.</title>
        <authorList>
            <person name="Jon McIlroy S."/>
            <person name="Kristiansen R."/>
            <person name="Albertsen M."/>
            <person name="Michael Karst S."/>
            <person name="Rossetti S."/>
            <person name="Lund Nielsen J."/>
            <person name="Tandoi V."/>
            <person name="James Seviour R."/>
            <person name="Nielsen P.H."/>
        </authorList>
    </citation>
    <scope>NUCLEOTIDE SEQUENCE [LARGE SCALE GENOMIC DNA]</scope>
    <source>
        <strain evidence="1 2">RN1</strain>
    </source>
</reference>
<evidence type="ECO:0000313" key="2">
    <source>
        <dbReference type="Proteomes" id="UP000018291"/>
    </source>
</evidence>
<dbReference type="RefSeq" id="WP_012231148.1">
    <property type="nucleotide sequence ID" value="NZ_HG422565.1"/>
</dbReference>
<organism evidence="1 2">
    <name type="scientific">Candidatus Neomicrothrix parvicella RN1</name>
    <dbReference type="NCBI Taxonomy" id="1229780"/>
    <lineage>
        <taxon>Bacteria</taxon>
        <taxon>Bacillati</taxon>
        <taxon>Actinomycetota</taxon>
        <taxon>Acidimicrobiia</taxon>
        <taxon>Acidimicrobiales</taxon>
        <taxon>Microthrixaceae</taxon>
        <taxon>Candidatus Neomicrothrix</taxon>
    </lineage>
</organism>
<gene>
    <name evidence="1" type="ORF">BN381_810011</name>
</gene>
<protein>
    <submittedName>
        <fullName evidence="1">Putative antitoxin MazE7</fullName>
    </submittedName>
</protein>
<proteinExistence type="predicted"/>
<dbReference type="STRING" id="1229780.BN381_810011"/>
<dbReference type="EMBL" id="CANL01000080">
    <property type="protein sequence ID" value="CCM65908.1"/>
    <property type="molecule type" value="Genomic_DNA"/>
</dbReference>